<proteinExistence type="predicted"/>
<dbReference type="EMBL" id="CP000927">
    <property type="protein sequence ID" value="ABZ73390.1"/>
    <property type="molecule type" value="Genomic_DNA"/>
</dbReference>
<protein>
    <submittedName>
        <fullName evidence="1">Putative transmembrane anti-sigma factor</fullName>
    </submittedName>
</protein>
<dbReference type="STRING" id="366602.Caul_4269"/>
<sequence>MTVPDEEVFAFVDGELPPEAMARIEAAMVTDPQLALRVETQRALRRLLSGAHAGVMRGTPPEQLTAAVTGTAPQKPAAKPPPKPAEVIAFPGPQAKAKAKPKAREPKLAKPPGAAGRGFPIWAAMAACLVGGLIIGRVAVPVIPTLSGADDPSQIAAGPLAQALNTQASGRGAGAIRIGLSFKDQAGLYCRTFQALGRAPVAGVACREPSAWRVRAISPASPASDTAYRTAGSETPAAVLAAVDAMIAGQPLDAAGEAQAKAAGWKPVRGGAAPR</sequence>
<reference evidence="1" key="1">
    <citation type="submission" date="2008-01" db="EMBL/GenBank/DDBJ databases">
        <title>Complete sequence of chromosome of Caulobacter sp. K31.</title>
        <authorList>
            <consortium name="US DOE Joint Genome Institute"/>
            <person name="Copeland A."/>
            <person name="Lucas S."/>
            <person name="Lapidus A."/>
            <person name="Barry K."/>
            <person name="Glavina del Rio T."/>
            <person name="Dalin E."/>
            <person name="Tice H."/>
            <person name="Pitluck S."/>
            <person name="Bruce D."/>
            <person name="Goodwin L."/>
            <person name="Thompson L.S."/>
            <person name="Brettin T."/>
            <person name="Detter J.C."/>
            <person name="Han C."/>
            <person name="Schmutz J."/>
            <person name="Larimer F."/>
            <person name="Land M."/>
            <person name="Hauser L."/>
            <person name="Kyrpides N."/>
            <person name="Kim E."/>
            <person name="Stephens C."/>
            <person name="Richardson P."/>
        </authorList>
    </citation>
    <scope>NUCLEOTIDE SEQUENCE [LARGE SCALE GENOMIC DNA]</scope>
    <source>
        <strain evidence="1">K31</strain>
    </source>
</reference>
<keyword evidence="1" id="KW-0812">Transmembrane</keyword>
<accession>B0SYM3</accession>
<evidence type="ECO:0000313" key="1">
    <source>
        <dbReference type="EMBL" id="ABZ73390.1"/>
    </source>
</evidence>
<dbReference type="HOGENOM" id="CLU_092800_0_0_5"/>
<dbReference type="OrthoDB" id="7502743at2"/>
<keyword evidence="1" id="KW-0472">Membrane</keyword>
<name>B0SYM3_CAUSK</name>
<dbReference type="AlphaFoldDB" id="B0SYM3"/>
<organism evidence="1">
    <name type="scientific">Caulobacter sp. (strain K31)</name>
    <dbReference type="NCBI Taxonomy" id="366602"/>
    <lineage>
        <taxon>Bacteria</taxon>
        <taxon>Pseudomonadati</taxon>
        <taxon>Pseudomonadota</taxon>
        <taxon>Alphaproteobacteria</taxon>
        <taxon>Caulobacterales</taxon>
        <taxon>Caulobacteraceae</taxon>
        <taxon>Caulobacter</taxon>
    </lineage>
</organism>
<gene>
    <name evidence="1" type="ordered locus">Caul_4269</name>
</gene>
<dbReference type="eggNOG" id="COG5662">
    <property type="taxonomic scope" value="Bacteria"/>
</dbReference>
<dbReference type="KEGG" id="cak:Caul_4269"/>